<dbReference type="Pfam" id="PF01035">
    <property type="entry name" value="DNA_binding_1"/>
    <property type="match status" value="1"/>
</dbReference>
<feature type="active site" description="Nucleophile; methyl group acceptor" evidence="9">
    <location>
        <position position="141"/>
    </location>
</feature>
<dbReference type="Gene3D" id="1.10.10.10">
    <property type="entry name" value="Winged helix-like DNA-binding domain superfamily/Winged helix DNA-binding domain"/>
    <property type="match status" value="1"/>
</dbReference>
<evidence type="ECO:0000259" key="11">
    <source>
        <dbReference type="Pfam" id="PF02870"/>
    </source>
</evidence>
<evidence type="ECO:0000256" key="9">
    <source>
        <dbReference type="HAMAP-Rule" id="MF_00772"/>
    </source>
</evidence>
<evidence type="ECO:0000256" key="2">
    <source>
        <dbReference type="ARBA" id="ARBA00008711"/>
    </source>
</evidence>
<dbReference type="GO" id="GO:0005737">
    <property type="term" value="C:cytoplasm"/>
    <property type="evidence" value="ECO:0007669"/>
    <property type="project" value="UniProtKB-SubCell"/>
</dbReference>
<dbReference type="InterPro" id="IPR014048">
    <property type="entry name" value="MethylDNA_cys_MeTrfase_DNA-bd"/>
</dbReference>
<keyword evidence="7 9" id="KW-0234">DNA repair</keyword>
<feature type="domain" description="Methylated-DNA-[protein]-cysteine S-methyltransferase DNA binding" evidence="10">
    <location>
        <begin position="90"/>
        <end position="169"/>
    </location>
</feature>
<keyword evidence="6 9" id="KW-0227">DNA damage</keyword>
<comment type="function">
    <text evidence="9">Involved in the cellular defense against the biological effects of O6-methylguanine (O6-MeG) and O4-methylthymine (O4-MeT) in DNA. Repairs the methylated nucleobase in DNA by stoichiometrically transferring the methyl group to a cysteine residue in the enzyme. This is a suicide reaction: the enzyme is irreversibly inactivated.</text>
</comment>
<proteinExistence type="inferred from homology"/>
<keyword evidence="3 9" id="KW-0963">Cytoplasm</keyword>
<name>A0A101XRT6_9BACL</name>
<reference evidence="12 13" key="1">
    <citation type="submission" date="2015-12" db="EMBL/GenBank/DDBJ databases">
        <title>Draft genome sequence of Acidibacillus ferrooxidans ITV001, isolated from a chalcopyrite acid mine drainage site in Brazil.</title>
        <authorList>
            <person name="Dall'Agnol H."/>
            <person name="Nancucheo I."/>
            <person name="Johnson B."/>
            <person name="Oliveira R."/>
            <person name="Leite L."/>
            <person name="Pylro V."/>
            <person name="Nunes G.L."/>
            <person name="Tzotzos G."/>
            <person name="Fernandes G.R."/>
            <person name="Dutra J."/>
            <person name="Orellana S.C."/>
            <person name="Oliveira G."/>
        </authorList>
    </citation>
    <scope>NUCLEOTIDE SEQUENCE [LARGE SCALE GENOMIC DNA]</scope>
    <source>
        <strain evidence="13">ITV01</strain>
    </source>
</reference>
<dbReference type="RefSeq" id="WP_067714388.1">
    <property type="nucleotide sequence ID" value="NZ_LPVJ01000019.1"/>
</dbReference>
<dbReference type="SUPFAM" id="SSF53155">
    <property type="entry name" value="Methylated DNA-protein cysteine methyltransferase domain"/>
    <property type="match status" value="1"/>
</dbReference>
<dbReference type="GO" id="GO:0032259">
    <property type="term" value="P:methylation"/>
    <property type="evidence" value="ECO:0007669"/>
    <property type="project" value="UniProtKB-KW"/>
</dbReference>
<dbReference type="EC" id="2.1.1.63" evidence="9"/>
<dbReference type="Pfam" id="PF02870">
    <property type="entry name" value="Methyltransf_1N"/>
    <property type="match status" value="1"/>
</dbReference>
<accession>A0A101XRT6</accession>
<dbReference type="FunFam" id="1.10.10.10:FF:000214">
    <property type="entry name" value="Methylated-DNA--protein-cysteine methyltransferase"/>
    <property type="match status" value="1"/>
</dbReference>
<dbReference type="InterPro" id="IPR001497">
    <property type="entry name" value="MethylDNA_cys_MeTrfase_AS"/>
</dbReference>
<dbReference type="InterPro" id="IPR008332">
    <property type="entry name" value="MethylG_MeTrfase_N"/>
</dbReference>
<evidence type="ECO:0000256" key="3">
    <source>
        <dbReference type="ARBA" id="ARBA00022490"/>
    </source>
</evidence>
<evidence type="ECO:0000259" key="10">
    <source>
        <dbReference type="Pfam" id="PF01035"/>
    </source>
</evidence>
<comment type="subcellular location">
    <subcellularLocation>
        <location evidence="9">Cytoplasm</location>
    </subcellularLocation>
</comment>
<dbReference type="PANTHER" id="PTHR10815:SF12">
    <property type="entry name" value="METHYLATED-DNA--PROTEIN-CYSTEINE METHYLTRANSFERASE, INDUCIBLE"/>
    <property type="match status" value="1"/>
</dbReference>
<dbReference type="InterPro" id="IPR036388">
    <property type="entry name" value="WH-like_DNA-bd_sf"/>
</dbReference>
<evidence type="ECO:0000256" key="7">
    <source>
        <dbReference type="ARBA" id="ARBA00023204"/>
    </source>
</evidence>
<keyword evidence="4 9" id="KW-0489">Methyltransferase</keyword>
<comment type="similarity">
    <text evidence="2 9">Belongs to the MGMT family.</text>
</comment>
<evidence type="ECO:0000313" key="12">
    <source>
        <dbReference type="EMBL" id="KUO96345.1"/>
    </source>
</evidence>
<evidence type="ECO:0000256" key="1">
    <source>
        <dbReference type="ARBA" id="ARBA00001286"/>
    </source>
</evidence>
<dbReference type="InterPro" id="IPR036217">
    <property type="entry name" value="MethylDNA_cys_MeTrfase_DNAb"/>
</dbReference>
<comment type="catalytic activity">
    <reaction evidence="8 9">
        <text>a 6-O-methyl-2'-deoxyguanosine in DNA + L-cysteinyl-[protein] = S-methyl-L-cysteinyl-[protein] + a 2'-deoxyguanosine in DNA</text>
        <dbReference type="Rhea" id="RHEA:24000"/>
        <dbReference type="Rhea" id="RHEA-COMP:10131"/>
        <dbReference type="Rhea" id="RHEA-COMP:10132"/>
        <dbReference type="Rhea" id="RHEA-COMP:11367"/>
        <dbReference type="Rhea" id="RHEA-COMP:11368"/>
        <dbReference type="ChEBI" id="CHEBI:29950"/>
        <dbReference type="ChEBI" id="CHEBI:82612"/>
        <dbReference type="ChEBI" id="CHEBI:85445"/>
        <dbReference type="ChEBI" id="CHEBI:85448"/>
        <dbReference type="EC" id="2.1.1.63"/>
    </reaction>
</comment>
<evidence type="ECO:0000256" key="5">
    <source>
        <dbReference type="ARBA" id="ARBA00022679"/>
    </source>
</evidence>
<evidence type="ECO:0000256" key="8">
    <source>
        <dbReference type="ARBA" id="ARBA00049348"/>
    </source>
</evidence>
<evidence type="ECO:0000256" key="4">
    <source>
        <dbReference type="ARBA" id="ARBA00022603"/>
    </source>
</evidence>
<evidence type="ECO:0000256" key="6">
    <source>
        <dbReference type="ARBA" id="ARBA00022763"/>
    </source>
</evidence>
<comment type="catalytic activity">
    <reaction evidence="1 9">
        <text>a 4-O-methyl-thymidine in DNA + L-cysteinyl-[protein] = a thymidine in DNA + S-methyl-L-cysteinyl-[protein]</text>
        <dbReference type="Rhea" id="RHEA:53428"/>
        <dbReference type="Rhea" id="RHEA-COMP:10131"/>
        <dbReference type="Rhea" id="RHEA-COMP:10132"/>
        <dbReference type="Rhea" id="RHEA-COMP:13555"/>
        <dbReference type="Rhea" id="RHEA-COMP:13556"/>
        <dbReference type="ChEBI" id="CHEBI:29950"/>
        <dbReference type="ChEBI" id="CHEBI:82612"/>
        <dbReference type="ChEBI" id="CHEBI:137386"/>
        <dbReference type="ChEBI" id="CHEBI:137387"/>
        <dbReference type="EC" id="2.1.1.63"/>
    </reaction>
</comment>
<comment type="miscellaneous">
    <text evidence="9">This enzyme catalyzes only one turnover and therefore is not strictly catalytic. According to one definition, an enzyme is a biocatalyst that acts repeatedly and over many reaction cycles.</text>
</comment>
<keyword evidence="5 9" id="KW-0808">Transferase</keyword>
<dbReference type="HAMAP" id="MF_00772">
    <property type="entry name" value="OGT"/>
    <property type="match status" value="1"/>
</dbReference>
<dbReference type="Gene3D" id="3.30.160.70">
    <property type="entry name" value="Methylated DNA-protein cysteine methyltransferase domain"/>
    <property type="match status" value="1"/>
</dbReference>
<dbReference type="InterPro" id="IPR023546">
    <property type="entry name" value="MGMT"/>
</dbReference>
<evidence type="ECO:0000313" key="13">
    <source>
        <dbReference type="Proteomes" id="UP000053557"/>
    </source>
</evidence>
<organism evidence="12 13">
    <name type="scientific">Ferroacidibacillus organovorans</name>
    <dbReference type="NCBI Taxonomy" id="1765683"/>
    <lineage>
        <taxon>Bacteria</taxon>
        <taxon>Bacillati</taxon>
        <taxon>Bacillota</taxon>
        <taxon>Bacilli</taxon>
        <taxon>Bacillales</taxon>
        <taxon>Alicyclobacillaceae</taxon>
        <taxon>Ferroacidibacillus</taxon>
    </lineage>
</organism>
<dbReference type="SUPFAM" id="SSF46767">
    <property type="entry name" value="Methylated DNA-protein cysteine methyltransferase, C-terminal domain"/>
    <property type="match status" value="1"/>
</dbReference>
<gene>
    <name evidence="12" type="ORF">ATW55_03840</name>
</gene>
<sequence length="175" mass="19673">MEQTSSTVYWATFEHENWKFHLGATDHGLCTILFSDETYENLERWVKKSIPGAILKADETKLLPYIDEIRDYLCGRLQVFSSPLDLRGTPFQVQVWRALQQIPYGQTRSYSEIAANVGRKNAVRAVGAANGANPLPIMIPCHRVIGKNGTLTGYSGGLDIKVRLLKLEGHLQWAL</sequence>
<feature type="domain" description="Methylguanine DNA methyltransferase ribonuclease-like" evidence="11">
    <location>
        <begin position="8"/>
        <end position="86"/>
    </location>
</feature>
<dbReference type="InterPro" id="IPR036631">
    <property type="entry name" value="MGMT_N_sf"/>
</dbReference>
<dbReference type="NCBIfam" id="TIGR00589">
    <property type="entry name" value="ogt"/>
    <property type="match status" value="1"/>
</dbReference>
<dbReference type="EMBL" id="LPVJ01000019">
    <property type="protein sequence ID" value="KUO96345.1"/>
    <property type="molecule type" value="Genomic_DNA"/>
</dbReference>
<dbReference type="CDD" id="cd06445">
    <property type="entry name" value="ATase"/>
    <property type="match status" value="1"/>
</dbReference>
<dbReference type="PANTHER" id="PTHR10815">
    <property type="entry name" value="METHYLATED-DNA--PROTEIN-CYSTEINE METHYLTRANSFERASE"/>
    <property type="match status" value="1"/>
</dbReference>
<dbReference type="GO" id="GO:0006307">
    <property type="term" value="P:DNA alkylation repair"/>
    <property type="evidence" value="ECO:0007669"/>
    <property type="project" value="UniProtKB-UniRule"/>
</dbReference>
<comment type="caution">
    <text evidence="12">The sequence shown here is derived from an EMBL/GenBank/DDBJ whole genome shotgun (WGS) entry which is preliminary data.</text>
</comment>
<keyword evidence="13" id="KW-1185">Reference proteome</keyword>
<protein>
    <recommendedName>
        <fullName evidence="9">Methylated-DNA--protein-cysteine methyltransferase</fullName>
        <ecNumber evidence="9">2.1.1.63</ecNumber>
    </recommendedName>
    <alternativeName>
        <fullName evidence="9">6-O-methylguanine-DNA methyltransferase</fullName>
        <shortName evidence="9">MGMT</shortName>
    </alternativeName>
    <alternativeName>
        <fullName evidence="9">O-6-methylguanine-DNA-alkyltransferase</fullName>
    </alternativeName>
</protein>
<dbReference type="AlphaFoldDB" id="A0A101XRT6"/>
<dbReference type="PROSITE" id="PS00374">
    <property type="entry name" value="MGMT"/>
    <property type="match status" value="1"/>
</dbReference>
<dbReference type="OrthoDB" id="9802228at2"/>
<dbReference type="Proteomes" id="UP000053557">
    <property type="component" value="Unassembled WGS sequence"/>
</dbReference>
<dbReference type="GO" id="GO:0003908">
    <property type="term" value="F:methylated-DNA-[protein]-cysteine S-methyltransferase activity"/>
    <property type="evidence" value="ECO:0007669"/>
    <property type="project" value="UniProtKB-UniRule"/>
</dbReference>